<evidence type="ECO:0000313" key="1">
    <source>
        <dbReference type="EMBL" id="EMZ18733.1"/>
    </source>
</evidence>
<dbReference type="Proteomes" id="UP000012589">
    <property type="component" value="Unassembled WGS sequence"/>
</dbReference>
<dbReference type="PATRIC" id="fig|1235802.3.peg.6102"/>
<dbReference type="EMBL" id="AQFT01000184">
    <property type="protein sequence ID" value="EMZ18733.1"/>
    <property type="molecule type" value="Genomic_DNA"/>
</dbReference>
<dbReference type="STRING" id="1235802.C823_05779"/>
<name>N1ZX75_9FIRM</name>
<reference evidence="1 2" key="1">
    <citation type="journal article" date="2014" name="Genome Announc.">
        <title>Draft genome sequences of the altered schaedler flora, a defined bacterial community from gnotobiotic mice.</title>
        <authorList>
            <person name="Wannemuehler M.J."/>
            <person name="Overstreet A.M."/>
            <person name="Ward D.V."/>
            <person name="Phillips G.J."/>
        </authorList>
    </citation>
    <scope>NUCLEOTIDE SEQUENCE [LARGE SCALE GENOMIC DNA]</scope>
    <source>
        <strain evidence="1 2">ASF492</strain>
    </source>
</reference>
<comment type="caution">
    <text evidence="1">The sequence shown here is derived from an EMBL/GenBank/DDBJ whole genome shotgun (WGS) entry which is preliminary data.</text>
</comment>
<dbReference type="HOGENOM" id="CLU_068216_1_0_9"/>
<dbReference type="eggNOG" id="ENOG50304ET">
    <property type="taxonomic scope" value="Bacteria"/>
</dbReference>
<organism evidence="1 2">
    <name type="scientific">Eubacterium plexicaudatum ASF492</name>
    <dbReference type="NCBI Taxonomy" id="1235802"/>
    <lineage>
        <taxon>Bacteria</taxon>
        <taxon>Bacillati</taxon>
        <taxon>Bacillota</taxon>
        <taxon>Clostridia</taxon>
        <taxon>Eubacteriales</taxon>
        <taxon>Eubacteriaceae</taxon>
        <taxon>Eubacterium</taxon>
    </lineage>
</organism>
<accession>N1ZX75</accession>
<sequence length="297" mass="34779">MSQIFRNRGVKVQDDTKQIEEVMAKRTAKNSVFLDLFQNKSYLLKLYKTLHPEDTTATEDSLTDVTITNVLTDNLYNDLGFIANNKLMILVEAQSTWTVNILVRVLLYLAQSYHEYFQRTSQDYYKSRKVKMPKPELYVIFTGNKGRKPDKISLSKEFFEGVDIDIEVKAKVIYESDTDDIINQYIIFCKVFNEQTKQHGMTQKAVTETIRICKDRNVLREYLAQREKEVVTIMMSLFDEEQIMKSFIRSERHDADRETAERMIKDGELSLEKIARYVPALSMEELKELEAEIMQLA</sequence>
<proteinExistence type="predicted"/>
<dbReference type="OrthoDB" id="9811201at2"/>
<gene>
    <name evidence="1" type="ORF">C823_05779</name>
</gene>
<dbReference type="AlphaFoldDB" id="N1ZX75"/>
<evidence type="ECO:0000313" key="2">
    <source>
        <dbReference type="Proteomes" id="UP000012589"/>
    </source>
</evidence>
<protein>
    <recommendedName>
        <fullName evidence="3">Transposase (putative) YhgA-like domain-containing protein</fullName>
    </recommendedName>
</protein>
<keyword evidence="2" id="KW-1185">Reference proteome</keyword>
<evidence type="ECO:0008006" key="3">
    <source>
        <dbReference type="Google" id="ProtNLM"/>
    </source>
</evidence>